<accession>A0A2G6KHE7</accession>
<dbReference type="GO" id="GO:0003887">
    <property type="term" value="F:DNA-directed DNA polymerase activity"/>
    <property type="evidence" value="ECO:0007669"/>
    <property type="project" value="UniProtKB-UniRule"/>
</dbReference>
<dbReference type="EMBL" id="PDSK01000063">
    <property type="protein sequence ID" value="PIE35108.1"/>
    <property type="molecule type" value="Genomic_DNA"/>
</dbReference>
<dbReference type="InterPro" id="IPR022637">
    <property type="entry name" value="DNA_polIII_beta_cen"/>
</dbReference>
<dbReference type="Pfam" id="PF02767">
    <property type="entry name" value="DNA_pol3_beta_2"/>
    <property type="match status" value="1"/>
</dbReference>
<comment type="subcellular location">
    <subcellularLocation>
        <location evidence="1 9">Cytoplasm</location>
    </subcellularLocation>
</comment>
<comment type="similarity">
    <text evidence="2 9">Belongs to the beta sliding clamp family.</text>
</comment>
<dbReference type="Gene3D" id="3.70.10.10">
    <property type="match status" value="1"/>
</dbReference>
<dbReference type="GO" id="GO:0008408">
    <property type="term" value="F:3'-5' exonuclease activity"/>
    <property type="evidence" value="ECO:0007669"/>
    <property type="project" value="InterPro"/>
</dbReference>
<evidence type="ECO:0000256" key="6">
    <source>
        <dbReference type="ARBA" id="ARBA00022705"/>
    </source>
</evidence>
<dbReference type="NCBIfam" id="TIGR00663">
    <property type="entry name" value="dnan"/>
    <property type="match status" value="1"/>
</dbReference>
<keyword evidence="3 9" id="KW-0963">Cytoplasm</keyword>
<evidence type="ECO:0000256" key="4">
    <source>
        <dbReference type="ARBA" id="ARBA00022679"/>
    </source>
</evidence>
<reference evidence="13 14" key="1">
    <citation type="submission" date="2017-10" db="EMBL/GenBank/DDBJ databases">
        <title>Novel microbial diversity and functional potential in the marine mammal oral microbiome.</title>
        <authorList>
            <person name="Dudek N.K."/>
            <person name="Sun C.L."/>
            <person name="Burstein D."/>
            <person name="Kantor R.S."/>
            <person name="Aliaga Goltsman D.S."/>
            <person name="Bik E.M."/>
            <person name="Thomas B.C."/>
            <person name="Banfield J.F."/>
            <person name="Relman D.A."/>
        </authorList>
    </citation>
    <scope>NUCLEOTIDE SEQUENCE [LARGE SCALE GENOMIC DNA]</scope>
    <source>
        <strain evidence="13">DOLJORAL78_47_16</strain>
    </source>
</reference>
<proteinExistence type="inferred from homology"/>
<evidence type="ECO:0000256" key="7">
    <source>
        <dbReference type="ARBA" id="ARBA00022932"/>
    </source>
</evidence>
<evidence type="ECO:0000259" key="10">
    <source>
        <dbReference type="Pfam" id="PF00712"/>
    </source>
</evidence>
<name>A0A2G6KHE7_9BACT</name>
<dbReference type="PANTHER" id="PTHR30478">
    <property type="entry name" value="DNA POLYMERASE III SUBUNIT BETA"/>
    <property type="match status" value="1"/>
</dbReference>
<feature type="domain" description="DNA polymerase III beta sliding clamp N-terminal" evidence="10">
    <location>
        <begin position="8"/>
        <end position="128"/>
    </location>
</feature>
<keyword evidence="8" id="KW-0238">DNA-binding</keyword>
<evidence type="ECO:0000256" key="1">
    <source>
        <dbReference type="ARBA" id="ARBA00004496"/>
    </source>
</evidence>
<dbReference type="PANTHER" id="PTHR30478:SF0">
    <property type="entry name" value="BETA SLIDING CLAMP"/>
    <property type="match status" value="1"/>
</dbReference>
<comment type="function">
    <text evidence="9">Confers DNA tethering and processivity to DNA polymerases and other proteins. Acts as a clamp, forming a ring around DNA (a reaction catalyzed by the clamp-loading complex) which diffuses in an ATP-independent manner freely and bidirectionally along dsDNA. Initially characterized for its ability to contact the catalytic subunit of DNA polymerase III (Pol III), a complex, multichain enzyme responsible for most of the replicative synthesis in bacteria; Pol III exhibits 3'-5' exonuclease proofreading activity. The beta chain is required for initiation of replication as well as for processivity of DNA replication.</text>
</comment>
<evidence type="ECO:0000256" key="8">
    <source>
        <dbReference type="ARBA" id="ARBA00023125"/>
    </source>
</evidence>
<evidence type="ECO:0000256" key="3">
    <source>
        <dbReference type="ARBA" id="ARBA00022490"/>
    </source>
</evidence>
<evidence type="ECO:0000259" key="12">
    <source>
        <dbReference type="Pfam" id="PF02768"/>
    </source>
</evidence>
<dbReference type="SUPFAM" id="SSF55979">
    <property type="entry name" value="DNA clamp"/>
    <property type="match status" value="3"/>
</dbReference>
<sequence length="378" mass="41678">MPGGKTPMQIRIEKTNLFEGVQRIQNVVDKKNTIPVLSNILLESDVENTAIKLVATNLEVGMSTVLPASEVTEGTITIPAQKIFEILRELPDTSLSLDIDESHWITLECSKANFKLAGLPRTDFPELPSLPSQGVIVLQQPVLKDMINKTAFAVSHDESRYALTGVLFVLGKEELSMVATDGHRLAVIKKPHNIDLGDDETGNEVIIPLKAINEVKKLCDTDEPISINIGESQIAFRKEQTSLVSRLIDAQFPDYRQVVPSESKNIATIDKETFNHAIRRVSLLCSDTRLVKFTVTPEQLTLSSNDPNLGEAEESIPVEYDGEEISIGFNARYVQDFLSVTEGEKIQLALNDSLSPGLFTSESEADVGFSCVIMPMRV</sequence>
<evidence type="ECO:0000313" key="14">
    <source>
        <dbReference type="Proteomes" id="UP000230821"/>
    </source>
</evidence>
<dbReference type="GO" id="GO:0005737">
    <property type="term" value="C:cytoplasm"/>
    <property type="evidence" value="ECO:0007669"/>
    <property type="project" value="UniProtKB-SubCell"/>
</dbReference>
<dbReference type="Pfam" id="PF02768">
    <property type="entry name" value="DNA_pol3_beta_3"/>
    <property type="match status" value="1"/>
</dbReference>
<evidence type="ECO:0000256" key="9">
    <source>
        <dbReference type="PIRNR" id="PIRNR000804"/>
    </source>
</evidence>
<evidence type="ECO:0000313" key="13">
    <source>
        <dbReference type="EMBL" id="PIE35108.1"/>
    </source>
</evidence>
<dbReference type="InterPro" id="IPR001001">
    <property type="entry name" value="DNA_polIII_beta"/>
</dbReference>
<dbReference type="PIRSF" id="PIRSF000804">
    <property type="entry name" value="DNA_pol_III_b"/>
    <property type="match status" value="1"/>
</dbReference>
<comment type="caution">
    <text evidence="13">The sequence shown here is derived from an EMBL/GenBank/DDBJ whole genome shotgun (WGS) entry which is preliminary data.</text>
</comment>
<dbReference type="Proteomes" id="UP000230821">
    <property type="component" value="Unassembled WGS sequence"/>
</dbReference>
<dbReference type="InterPro" id="IPR046938">
    <property type="entry name" value="DNA_clamp_sf"/>
</dbReference>
<dbReference type="SMART" id="SM00480">
    <property type="entry name" value="POL3Bc"/>
    <property type="match status" value="1"/>
</dbReference>
<evidence type="ECO:0000259" key="11">
    <source>
        <dbReference type="Pfam" id="PF02767"/>
    </source>
</evidence>
<protein>
    <recommendedName>
        <fullName evidence="9">Beta sliding clamp</fullName>
    </recommendedName>
</protein>
<dbReference type="AlphaFoldDB" id="A0A2G6KHE7"/>
<dbReference type="GO" id="GO:0003677">
    <property type="term" value="F:DNA binding"/>
    <property type="evidence" value="ECO:0007669"/>
    <property type="project" value="UniProtKB-UniRule"/>
</dbReference>
<keyword evidence="7 9" id="KW-0239">DNA-directed DNA polymerase</keyword>
<dbReference type="InterPro" id="IPR022634">
    <property type="entry name" value="DNA_polIII_beta_N"/>
</dbReference>
<keyword evidence="6 9" id="KW-0235">DNA replication</keyword>
<feature type="domain" description="DNA polymerase III beta sliding clamp C-terminal" evidence="12">
    <location>
        <begin position="256"/>
        <end position="377"/>
    </location>
</feature>
<comment type="subunit">
    <text evidence="9">Forms a ring-shaped head-to-tail homodimer around DNA.</text>
</comment>
<keyword evidence="4 9" id="KW-0808">Transferase</keyword>
<dbReference type="Gene3D" id="3.10.150.10">
    <property type="entry name" value="DNA Polymerase III, subunit A, domain 2"/>
    <property type="match status" value="1"/>
</dbReference>
<evidence type="ECO:0000256" key="2">
    <source>
        <dbReference type="ARBA" id="ARBA00010752"/>
    </source>
</evidence>
<dbReference type="Pfam" id="PF00712">
    <property type="entry name" value="DNA_pol3_beta"/>
    <property type="match status" value="1"/>
</dbReference>
<dbReference type="GO" id="GO:0006271">
    <property type="term" value="P:DNA strand elongation involved in DNA replication"/>
    <property type="evidence" value="ECO:0007669"/>
    <property type="project" value="TreeGrafter"/>
</dbReference>
<feature type="domain" description="DNA polymerase III beta sliding clamp central" evidence="11">
    <location>
        <begin position="138"/>
        <end position="254"/>
    </location>
</feature>
<dbReference type="CDD" id="cd00140">
    <property type="entry name" value="beta_clamp"/>
    <property type="match status" value="1"/>
</dbReference>
<gene>
    <name evidence="13" type="primary">dnaN</name>
    <name evidence="13" type="ORF">CSA56_05555</name>
</gene>
<dbReference type="InterPro" id="IPR022635">
    <property type="entry name" value="DNA_polIII_beta_C"/>
</dbReference>
<dbReference type="GO" id="GO:0009360">
    <property type="term" value="C:DNA polymerase III complex"/>
    <property type="evidence" value="ECO:0007669"/>
    <property type="project" value="InterPro"/>
</dbReference>
<organism evidence="13 14">
    <name type="scientific">candidate division KSB3 bacterium</name>
    <dbReference type="NCBI Taxonomy" id="2044937"/>
    <lineage>
        <taxon>Bacteria</taxon>
        <taxon>candidate division KSB3</taxon>
    </lineage>
</organism>
<evidence type="ECO:0000256" key="5">
    <source>
        <dbReference type="ARBA" id="ARBA00022695"/>
    </source>
</evidence>
<keyword evidence="5 9" id="KW-0548">Nucleotidyltransferase</keyword>